<gene>
    <name evidence="2" type="ORF">AAU01_05440</name>
</gene>
<dbReference type="EMBL" id="BJMD01000002">
    <property type="protein sequence ID" value="GEB17789.1"/>
    <property type="molecule type" value="Genomic_DNA"/>
</dbReference>
<name>A0A4Y3NGF6_PAEAU</name>
<dbReference type="AlphaFoldDB" id="A0A4Y3NGF6"/>
<keyword evidence="3" id="KW-1185">Reference proteome</keyword>
<keyword evidence="1" id="KW-0812">Transmembrane</keyword>
<feature type="transmembrane region" description="Helical" evidence="1">
    <location>
        <begin position="88"/>
        <end position="107"/>
    </location>
</feature>
<evidence type="ECO:0000313" key="3">
    <source>
        <dbReference type="Proteomes" id="UP000317715"/>
    </source>
</evidence>
<accession>A0A4Y3NGF6</accession>
<evidence type="ECO:0000313" key="2">
    <source>
        <dbReference type="EMBL" id="GEB17789.1"/>
    </source>
</evidence>
<protein>
    <submittedName>
        <fullName evidence="2">Uncharacterized protein</fullName>
    </submittedName>
</protein>
<comment type="caution">
    <text evidence="2">The sequence shown here is derived from an EMBL/GenBank/DDBJ whole genome shotgun (WGS) entry which is preliminary data.</text>
</comment>
<sequence>MGQLGAGALGSGRLDAWNERLHIFLNESFIFQLFGGGAYSDYRVTPLWWWEEKSAHSDLVTLIMEFGLVGLLFFVICIIATRRMLSPVGSMALTAALAGMVLSNTLLDRPGLAVFWGMAIYSANLAGHGRAQKASGTVETAALPRAV</sequence>
<organism evidence="2 3">
    <name type="scientific">Paenarthrobacter aurescens</name>
    <name type="common">Arthrobacter aurescens</name>
    <dbReference type="NCBI Taxonomy" id="43663"/>
    <lineage>
        <taxon>Bacteria</taxon>
        <taxon>Bacillati</taxon>
        <taxon>Actinomycetota</taxon>
        <taxon>Actinomycetes</taxon>
        <taxon>Micrococcales</taxon>
        <taxon>Micrococcaceae</taxon>
        <taxon>Paenarthrobacter</taxon>
    </lineage>
</organism>
<reference evidence="2 3" key="1">
    <citation type="submission" date="2019-06" db="EMBL/GenBank/DDBJ databases">
        <title>Whole genome shotgun sequence of Paenarthrobacter aurescens NBRC 12136.</title>
        <authorList>
            <person name="Hosoyama A."/>
            <person name="Uohara A."/>
            <person name="Ohji S."/>
            <person name="Ichikawa N."/>
        </authorList>
    </citation>
    <scope>NUCLEOTIDE SEQUENCE [LARGE SCALE GENOMIC DNA]</scope>
    <source>
        <strain evidence="2 3">NBRC 12136</strain>
    </source>
</reference>
<keyword evidence="1" id="KW-0472">Membrane</keyword>
<dbReference type="Proteomes" id="UP000317715">
    <property type="component" value="Unassembled WGS sequence"/>
</dbReference>
<keyword evidence="1" id="KW-1133">Transmembrane helix</keyword>
<evidence type="ECO:0000256" key="1">
    <source>
        <dbReference type="SAM" id="Phobius"/>
    </source>
</evidence>
<proteinExistence type="predicted"/>
<feature type="transmembrane region" description="Helical" evidence="1">
    <location>
        <begin position="59"/>
        <end position="81"/>
    </location>
</feature>